<evidence type="ECO:0000313" key="2">
    <source>
        <dbReference type="EMBL" id="OHB03360.1"/>
    </source>
</evidence>
<keyword evidence="1" id="KW-0472">Membrane</keyword>
<protein>
    <submittedName>
        <fullName evidence="2">Uncharacterized protein</fullName>
    </submittedName>
</protein>
<accession>A0A1G2U3A2</accession>
<dbReference type="EMBL" id="MHWE01000019">
    <property type="protein sequence ID" value="OHB03360.1"/>
    <property type="molecule type" value="Genomic_DNA"/>
</dbReference>
<reference evidence="2 3" key="1">
    <citation type="journal article" date="2016" name="Nat. Commun.">
        <title>Thousands of microbial genomes shed light on interconnected biogeochemical processes in an aquifer system.</title>
        <authorList>
            <person name="Anantharaman K."/>
            <person name="Brown C.T."/>
            <person name="Hug L.A."/>
            <person name="Sharon I."/>
            <person name="Castelle C.J."/>
            <person name="Probst A.J."/>
            <person name="Thomas B.C."/>
            <person name="Singh A."/>
            <person name="Wilkins M.J."/>
            <person name="Karaoz U."/>
            <person name="Brodie E.L."/>
            <person name="Williams K.H."/>
            <person name="Hubbard S.S."/>
            <person name="Banfield J.F."/>
        </authorList>
    </citation>
    <scope>NUCLEOTIDE SEQUENCE [LARGE SCALE GENOMIC DNA]</scope>
</reference>
<name>A0A1G2U3A2_9BACT</name>
<proteinExistence type="predicted"/>
<comment type="caution">
    <text evidence="2">The sequence shown here is derived from an EMBL/GenBank/DDBJ whole genome shotgun (WGS) entry which is preliminary data.</text>
</comment>
<gene>
    <name evidence="2" type="ORF">A3B14_00440</name>
</gene>
<sequence length="187" mass="21272">MEKTKKIITIAIVLNIAIWSAVAFVAWNMDNRHDAVILSLSSTEKDLKKDEDLRAIKRSLADNVVTLERINDFFITPDGVVYFIELIENLGDGSGISLNISSVTTESDPKNKSDFKEIIRLRLETIGSWQNTYRFLSLLESLPYKGTIEQVNLNINLSGEKLLFDVAPTKEPRTWKGYFEVSFLKIK</sequence>
<dbReference type="AlphaFoldDB" id="A0A1G2U3A2"/>
<keyword evidence="1" id="KW-0812">Transmembrane</keyword>
<keyword evidence="1" id="KW-1133">Transmembrane helix</keyword>
<organism evidence="2 3">
    <name type="scientific">Candidatus Zambryskibacteria bacterium RIFCSPLOWO2_01_FULL_45_21</name>
    <dbReference type="NCBI Taxonomy" id="1802761"/>
    <lineage>
        <taxon>Bacteria</taxon>
        <taxon>Candidatus Zambryskiibacteriota</taxon>
    </lineage>
</organism>
<evidence type="ECO:0000313" key="3">
    <source>
        <dbReference type="Proteomes" id="UP000176800"/>
    </source>
</evidence>
<evidence type="ECO:0000256" key="1">
    <source>
        <dbReference type="SAM" id="Phobius"/>
    </source>
</evidence>
<feature type="transmembrane region" description="Helical" evidence="1">
    <location>
        <begin position="7"/>
        <end position="27"/>
    </location>
</feature>
<dbReference type="Proteomes" id="UP000176800">
    <property type="component" value="Unassembled WGS sequence"/>
</dbReference>